<dbReference type="EMBL" id="QVEP01000003">
    <property type="protein sequence ID" value="RGB81894.1"/>
    <property type="molecule type" value="Genomic_DNA"/>
</dbReference>
<dbReference type="Proteomes" id="UP000260773">
    <property type="component" value="Unassembled WGS sequence"/>
</dbReference>
<evidence type="ECO:0000313" key="6">
    <source>
        <dbReference type="EMBL" id="RGB81894.1"/>
    </source>
</evidence>
<dbReference type="AlphaFoldDB" id="A0A3E2TSM3"/>
<keyword evidence="3" id="KW-0547">Nucleotide-binding</keyword>
<protein>
    <submittedName>
        <fullName evidence="6">ATP-binding cassette domain-containing protein</fullName>
    </submittedName>
</protein>
<organism evidence="6 7">
    <name type="scientific">Coprococcus catus</name>
    <dbReference type="NCBI Taxonomy" id="116085"/>
    <lineage>
        <taxon>Bacteria</taxon>
        <taxon>Bacillati</taxon>
        <taxon>Bacillota</taxon>
        <taxon>Clostridia</taxon>
        <taxon>Lachnospirales</taxon>
        <taxon>Lachnospiraceae</taxon>
        <taxon>Coprococcus</taxon>
    </lineage>
</organism>
<dbReference type="GO" id="GO:0016887">
    <property type="term" value="F:ATP hydrolysis activity"/>
    <property type="evidence" value="ECO:0007669"/>
    <property type="project" value="InterPro"/>
</dbReference>
<evidence type="ECO:0000313" key="7">
    <source>
        <dbReference type="Proteomes" id="UP000260773"/>
    </source>
</evidence>
<dbReference type="PANTHER" id="PTHR43335:SF4">
    <property type="entry name" value="ABC TRANSPORTER, ATP-BINDING PROTEIN"/>
    <property type="match status" value="1"/>
</dbReference>
<evidence type="ECO:0000256" key="3">
    <source>
        <dbReference type="ARBA" id="ARBA00022741"/>
    </source>
</evidence>
<dbReference type="SMART" id="SM00382">
    <property type="entry name" value="AAA"/>
    <property type="match status" value="1"/>
</dbReference>
<dbReference type="Pfam" id="PF00005">
    <property type="entry name" value="ABC_tran"/>
    <property type="match status" value="1"/>
</dbReference>
<dbReference type="PROSITE" id="PS00211">
    <property type="entry name" value="ABC_TRANSPORTER_1"/>
    <property type="match status" value="1"/>
</dbReference>
<keyword evidence="4 6" id="KW-0067">ATP-binding</keyword>
<dbReference type="PROSITE" id="PS50893">
    <property type="entry name" value="ABC_TRANSPORTER_2"/>
    <property type="match status" value="1"/>
</dbReference>
<dbReference type="Gene3D" id="3.40.50.300">
    <property type="entry name" value="P-loop containing nucleotide triphosphate hydrolases"/>
    <property type="match status" value="1"/>
</dbReference>
<evidence type="ECO:0000256" key="2">
    <source>
        <dbReference type="ARBA" id="ARBA00022448"/>
    </source>
</evidence>
<proteinExistence type="inferred from homology"/>
<name>A0A3E2TSM3_9FIRM</name>
<dbReference type="GO" id="GO:0005524">
    <property type="term" value="F:ATP binding"/>
    <property type="evidence" value="ECO:0007669"/>
    <property type="project" value="UniProtKB-KW"/>
</dbReference>
<evidence type="ECO:0000256" key="1">
    <source>
        <dbReference type="ARBA" id="ARBA00005417"/>
    </source>
</evidence>
<evidence type="ECO:0000256" key="4">
    <source>
        <dbReference type="ARBA" id="ARBA00022840"/>
    </source>
</evidence>
<accession>A0A3E2TSM3</accession>
<dbReference type="SUPFAM" id="SSF52540">
    <property type="entry name" value="P-loop containing nucleoside triphosphate hydrolases"/>
    <property type="match status" value="1"/>
</dbReference>
<dbReference type="InterPro" id="IPR003439">
    <property type="entry name" value="ABC_transporter-like_ATP-bd"/>
</dbReference>
<keyword evidence="2" id="KW-0813">Transport</keyword>
<reference evidence="6 7" key="1">
    <citation type="submission" date="2018-08" db="EMBL/GenBank/DDBJ databases">
        <title>A genome reference for cultivated species of the human gut microbiota.</title>
        <authorList>
            <person name="Zou Y."/>
            <person name="Xue W."/>
            <person name="Luo G."/>
        </authorList>
    </citation>
    <scope>NUCLEOTIDE SEQUENCE [LARGE SCALE GENOMIC DNA]</scope>
    <source>
        <strain evidence="6 7">AF45-17</strain>
    </source>
</reference>
<evidence type="ECO:0000259" key="5">
    <source>
        <dbReference type="PROSITE" id="PS50893"/>
    </source>
</evidence>
<dbReference type="InterPro" id="IPR017871">
    <property type="entry name" value="ABC_transporter-like_CS"/>
</dbReference>
<comment type="similarity">
    <text evidence="1">Belongs to the ABC transporter superfamily.</text>
</comment>
<feature type="domain" description="ABC transporter" evidence="5">
    <location>
        <begin position="3"/>
        <end position="224"/>
    </location>
</feature>
<dbReference type="InterPro" id="IPR027417">
    <property type="entry name" value="P-loop_NTPase"/>
</dbReference>
<sequence length="224" mass="25096">MRIELNDVTKSIGGQMILNHITLSMTSGKVYGFQGINGSGKTMLMRAIIGLIHLNEGDVKIDGKKLEKDIEFPESVGFLLENPTFLDRYSGKDNLKLLADIRGKAEESRINEVLRIVGLDVQEKKKYKKYSLGMKQRLGIAAAILEMPDLIILDEPANALDMSGVEMLKKIIQMERERGALVILSCHDAVLLQEMSDVIFEIEQGKILSVKEKKMEAGNDKKEY</sequence>
<gene>
    <name evidence="6" type="ORF">DW070_01605</name>
</gene>
<comment type="caution">
    <text evidence="6">The sequence shown here is derived from an EMBL/GenBank/DDBJ whole genome shotgun (WGS) entry which is preliminary data.</text>
</comment>
<dbReference type="PANTHER" id="PTHR43335">
    <property type="entry name" value="ABC TRANSPORTER, ATP-BINDING PROTEIN"/>
    <property type="match status" value="1"/>
</dbReference>
<dbReference type="InterPro" id="IPR003593">
    <property type="entry name" value="AAA+_ATPase"/>
</dbReference>